<dbReference type="STRING" id="1123010.SAMN02745724_02064"/>
<proteinExistence type="predicted"/>
<feature type="signal peptide" evidence="1">
    <location>
        <begin position="1"/>
        <end position="19"/>
    </location>
</feature>
<name>A0A1I1KHB5_9GAMM</name>
<feature type="chain" id="PRO_5011612044" evidence="1">
    <location>
        <begin position="20"/>
        <end position="145"/>
    </location>
</feature>
<evidence type="ECO:0000313" key="3">
    <source>
        <dbReference type="Proteomes" id="UP000198862"/>
    </source>
</evidence>
<evidence type="ECO:0000313" key="2">
    <source>
        <dbReference type="EMBL" id="SFC60364.1"/>
    </source>
</evidence>
<dbReference type="EMBL" id="FOLO01000013">
    <property type="protein sequence ID" value="SFC60364.1"/>
    <property type="molecule type" value="Genomic_DNA"/>
</dbReference>
<dbReference type="RefSeq" id="WP_091983389.1">
    <property type="nucleotide sequence ID" value="NZ_FOLO01000013.1"/>
</dbReference>
<reference evidence="2 3" key="1">
    <citation type="submission" date="2016-10" db="EMBL/GenBank/DDBJ databases">
        <authorList>
            <person name="de Groot N.N."/>
        </authorList>
    </citation>
    <scope>NUCLEOTIDE SEQUENCE [LARGE SCALE GENOMIC DNA]</scope>
    <source>
        <strain evidence="2 3">DSM 6059</strain>
    </source>
</reference>
<keyword evidence="1" id="KW-0732">Signal</keyword>
<evidence type="ECO:0000256" key="1">
    <source>
        <dbReference type="SAM" id="SignalP"/>
    </source>
</evidence>
<organism evidence="2 3">
    <name type="scientific">Pseudoalteromonas denitrificans DSM 6059</name>
    <dbReference type="NCBI Taxonomy" id="1123010"/>
    <lineage>
        <taxon>Bacteria</taxon>
        <taxon>Pseudomonadati</taxon>
        <taxon>Pseudomonadota</taxon>
        <taxon>Gammaproteobacteria</taxon>
        <taxon>Alteromonadales</taxon>
        <taxon>Pseudoalteromonadaceae</taxon>
        <taxon>Pseudoalteromonas</taxon>
    </lineage>
</organism>
<dbReference type="InterPro" id="IPR010824">
    <property type="entry name" value="DUF1425"/>
</dbReference>
<dbReference type="AlphaFoldDB" id="A0A1I1KHB5"/>
<protein>
    <submittedName>
        <fullName evidence="2">Uncharacterized conserved protein YcfL</fullName>
    </submittedName>
</protein>
<keyword evidence="3" id="KW-1185">Reference proteome</keyword>
<dbReference type="PROSITE" id="PS51257">
    <property type="entry name" value="PROKAR_LIPOPROTEIN"/>
    <property type="match status" value="1"/>
</dbReference>
<sequence>MLKVINPIFLVTFSCFILAGCAKPVTSGIGTSQLTLGDDFSQHLKLDNPKLVKKLKISNVISRKNNDLLQLNLELSSQYKKSQSLQYHFEWFDLQGFAVEAGKSPWQSLDLHGFGVINLTALAPSVRAEKFKIYVREVSTKSQKF</sequence>
<dbReference type="InterPro" id="IPR038483">
    <property type="entry name" value="YcfL-like_sf"/>
</dbReference>
<dbReference type="Gene3D" id="2.60.40.3230">
    <property type="match status" value="1"/>
</dbReference>
<gene>
    <name evidence="2" type="ORF">SAMN02745724_02064</name>
</gene>
<dbReference type="OrthoDB" id="5616034at2"/>
<accession>A0A1I1KHB5</accession>
<dbReference type="CDD" id="cd09030">
    <property type="entry name" value="DUF1425"/>
    <property type="match status" value="1"/>
</dbReference>
<dbReference type="Pfam" id="PF07233">
    <property type="entry name" value="DUF1425"/>
    <property type="match status" value="1"/>
</dbReference>
<dbReference type="Proteomes" id="UP000198862">
    <property type="component" value="Unassembled WGS sequence"/>
</dbReference>